<name>A0A811QIX6_9POAL</name>
<proteinExistence type="predicted"/>
<dbReference type="GO" id="GO:0046872">
    <property type="term" value="F:metal ion binding"/>
    <property type="evidence" value="ECO:0007669"/>
    <property type="project" value="InterPro"/>
</dbReference>
<dbReference type="PANTHER" id="PTHR31053">
    <property type="entry name" value="MAGNESIUM-PROTOPORPHYRIN IX MONOMETHYL ESTER [OXIDATIVE] CYCLASE, CHLOROPLASTIC"/>
    <property type="match status" value="1"/>
</dbReference>
<dbReference type="AlphaFoldDB" id="A0A811QIX6"/>
<dbReference type="GO" id="GO:0015995">
    <property type="term" value="P:chlorophyll biosynthetic process"/>
    <property type="evidence" value="ECO:0007669"/>
    <property type="project" value="InterPro"/>
</dbReference>
<reference evidence="2" key="1">
    <citation type="submission" date="2020-10" db="EMBL/GenBank/DDBJ databases">
        <authorList>
            <person name="Han B."/>
            <person name="Lu T."/>
            <person name="Zhao Q."/>
            <person name="Huang X."/>
            <person name="Zhao Y."/>
        </authorList>
    </citation>
    <scope>NUCLEOTIDE SEQUENCE</scope>
</reference>
<dbReference type="PANTHER" id="PTHR31053:SF2">
    <property type="entry name" value="MAGNESIUM-PROTOPORPHYRIN IX MONOMETHYL ESTER [OXIDATIVE] CYCLASE, CHLOROPLASTIC"/>
    <property type="match status" value="1"/>
</dbReference>
<dbReference type="OrthoDB" id="1735599at2759"/>
<protein>
    <submittedName>
        <fullName evidence="2">Uncharacterized protein</fullName>
    </submittedName>
</protein>
<dbReference type="Proteomes" id="UP000604825">
    <property type="component" value="Unassembled WGS sequence"/>
</dbReference>
<evidence type="ECO:0000256" key="1">
    <source>
        <dbReference type="SAM" id="MobiDB-lite"/>
    </source>
</evidence>
<gene>
    <name evidence="2" type="ORF">NCGR_LOCUS41802</name>
</gene>
<dbReference type="GO" id="GO:0048529">
    <property type="term" value="F:magnesium-protoporphyrin IX monomethyl ester (oxidative) cyclase activity"/>
    <property type="evidence" value="ECO:0007669"/>
    <property type="project" value="InterPro"/>
</dbReference>
<dbReference type="EMBL" id="CAJGYO010000010">
    <property type="protein sequence ID" value="CAD6258326.1"/>
    <property type="molecule type" value="Genomic_DNA"/>
</dbReference>
<organism evidence="2 3">
    <name type="scientific">Miscanthus lutarioriparius</name>
    <dbReference type="NCBI Taxonomy" id="422564"/>
    <lineage>
        <taxon>Eukaryota</taxon>
        <taxon>Viridiplantae</taxon>
        <taxon>Streptophyta</taxon>
        <taxon>Embryophyta</taxon>
        <taxon>Tracheophyta</taxon>
        <taxon>Spermatophyta</taxon>
        <taxon>Magnoliopsida</taxon>
        <taxon>Liliopsida</taxon>
        <taxon>Poales</taxon>
        <taxon>Poaceae</taxon>
        <taxon>PACMAD clade</taxon>
        <taxon>Panicoideae</taxon>
        <taxon>Andropogonodae</taxon>
        <taxon>Andropogoneae</taxon>
        <taxon>Saccharinae</taxon>
        <taxon>Miscanthus</taxon>
    </lineage>
</organism>
<dbReference type="GO" id="GO:0015979">
    <property type="term" value="P:photosynthesis"/>
    <property type="evidence" value="ECO:0007669"/>
    <property type="project" value="InterPro"/>
</dbReference>
<accession>A0A811QIX6</accession>
<evidence type="ECO:0000313" key="2">
    <source>
        <dbReference type="EMBL" id="CAD6258326.1"/>
    </source>
</evidence>
<sequence>MELSLLNPATTHRHRRGGHATVMPLVGRSVVRCRMSATTATVAPLKSSGPKKRDKTEIQETMLTPRFYTTDFDEMERLFNAEINKQLNKAEFDALLQ</sequence>
<dbReference type="InterPro" id="IPR008434">
    <property type="entry name" value="AcsF"/>
</dbReference>
<comment type="caution">
    <text evidence="2">The sequence shown here is derived from an EMBL/GenBank/DDBJ whole genome shotgun (WGS) entry which is preliminary data.</text>
</comment>
<evidence type="ECO:0000313" key="3">
    <source>
        <dbReference type="Proteomes" id="UP000604825"/>
    </source>
</evidence>
<keyword evidence="3" id="KW-1185">Reference proteome</keyword>
<dbReference type="GO" id="GO:0009535">
    <property type="term" value="C:chloroplast thylakoid membrane"/>
    <property type="evidence" value="ECO:0007669"/>
    <property type="project" value="TreeGrafter"/>
</dbReference>
<feature type="region of interest" description="Disordered" evidence="1">
    <location>
        <begin position="1"/>
        <end position="20"/>
    </location>
</feature>